<evidence type="ECO:0000313" key="2">
    <source>
        <dbReference type="EMBL" id="KIM82998.1"/>
    </source>
</evidence>
<sequence length="72" mass="7687">MGHSSSPPAYPAGKVGERRHDRIEHGGRSKTNERASALNGRLKHLGYAALGCPTMMTLGLVSVRDATASREN</sequence>
<evidence type="ECO:0000313" key="3">
    <source>
        <dbReference type="Proteomes" id="UP000054166"/>
    </source>
</evidence>
<organism evidence="2 3">
    <name type="scientific">Piloderma croceum (strain F 1598)</name>
    <dbReference type="NCBI Taxonomy" id="765440"/>
    <lineage>
        <taxon>Eukaryota</taxon>
        <taxon>Fungi</taxon>
        <taxon>Dikarya</taxon>
        <taxon>Basidiomycota</taxon>
        <taxon>Agaricomycotina</taxon>
        <taxon>Agaricomycetes</taxon>
        <taxon>Agaricomycetidae</taxon>
        <taxon>Atheliales</taxon>
        <taxon>Atheliaceae</taxon>
        <taxon>Piloderma</taxon>
    </lineage>
</organism>
<dbReference type="InParanoid" id="A0A0C3B9M1"/>
<evidence type="ECO:0008006" key="4">
    <source>
        <dbReference type="Google" id="ProtNLM"/>
    </source>
</evidence>
<proteinExistence type="predicted"/>
<feature type="compositionally biased region" description="Basic and acidic residues" evidence="1">
    <location>
        <begin position="15"/>
        <end position="33"/>
    </location>
</feature>
<name>A0A0C3B9M1_PILCF</name>
<reference evidence="3" key="2">
    <citation type="submission" date="2015-01" db="EMBL/GenBank/DDBJ databases">
        <title>Evolutionary Origins and Diversification of the Mycorrhizal Mutualists.</title>
        <authorList>
            <consortium name="DOE Joint Genome Institute"/>
            <consortium name="Mycorrhizal Genomics Consortium"/>
            <person name="Kohler A."/>
            <person name="Kuo A."/>
            <person name="Nagy L.G."/>
            <person name="Floudas D."/>
            <person name="Copeland A."/>
            <person name="Barry K.W."/>
            <person name="Cichocki N."/>
            <person name="Veneault-Fourrey C."/>
            <person name="LaButti K."/>
            <person name="Lindquist E.A."/>
            <person name="Lipzen A."/>
            <person name="Lundell T."/>
            <person name="Morin E."/>
            <person name="Murat C."/>
            <person name="Riley R."/>
            <person name="Ohm R."/>
            <person name="Sun H."/>
            <person name="Tunlid A."/>
            <person name="Henrissat B."/>
            <person name="Grigoriev I.V."/>
            <person name="Hibbett D.S."/>
            <person name="Martin F."/>
        </authorList>
    </citation>
    <scope>NUCLEOTIDE SEQUENCE [LARGE SCALE GENOMIC DNA]</scope>
    <source>
        <strain evidence="3">F 1598</strain>
    </source>
</reference>
<keyword evidence="3" id="KW-1185">Reference proteome</keyword>
<dbReference type="Proteomes" id="UP000054166">
    <property type="component" value="Unassembled WGS sequence"/>
</dbReference>
<evidence type="ECO:0000256" key="1">
    <source>
        <dbReference type="SAM" id="MobiDB-lite"/>
    </source>
</evidence>
<protein>
    <recommendedName>
        <fullName evidence="4">Transposase</fullName>
    </recommendedName>
</protein>
<feature type="region of interest" description="Disordered" evidence="1">
    <location>
        <begin position="1"/>
        <end position="35"/>
    </location>
</feature>
<dbReference type="AlphaFoldDB" id="A0A0C3B9M1"/>
<dbReference type="EMBL" id="KN832992">
    <property type="protein sequence ID" value="KIM82998.1"/>
    <property type="molecule type" value="Genomic_DNA"/>
</dbReference>
<accession>A0A0C3B9M1</accession>
<reference evidence="2 3" key="1">
    <citation type="submission" date="2014-04" db="EMBL/GenBank/DDBJ databases">
        <authorList>
            <consortium name="DOE Joint Genome Institute"/>
            <person name="Kuo A."/>
            <person name="Tarkka M."/>
            <person name="Buscot F."/>
            <person name="Kohler A."/>
            <person name="Nagy L.G."/>
            <person name="Floudas D."/>
            <person name="Copeland A."/>
            <person name="Barry K.W."/>
            <person name="Cichocki N."/>
            <person name="Veneault-Fourrey C."/>
            <person name="LaButti K."/>
            <person name="Lindquist E.A."/>
            <person name="Lipzen A."/>
            <person name="Lundell T."/>
            <person name="Morin E."/>
            <person name="Murat C."/>
            <person name="Sun H."/>
            <person name="Tunlid A."/>
            <person name="Henrissat B."/>
            <person name="Grigoriev I.V."/>
            <person name="Hibbett D.S."/>
            <person name="Martin F."/>
            <person name="Nordberg H.P."/>
            <person name="Cantor M.N."/>
            <person name="Hua S.X."/>
        </authorList>
    </citation>
    <scope>NUCLEOTIDE SEQUENCE [LARGE SCALE GENOMIC DNA]</scope>
    <source>
        <strain evidence="2 3">F 1598</strain>
    </source>
</reference>
<gene>
    <name evidence="2" type="ORF">PILCRDRAFT_819790</name>
</gene>
<dbReference type="HOGENOM" id="CLU_2723072_0_0_1"/>